<sequence length="100" mass="11680">MRWTTSNEFSEEFCQFVAPSNNYKSKLITSTPAMFITNYYFHKLVFVICLNPRIRRGATRVEIPRDRTGPSRPLLLLIALLSEPSETLEQFVGRNRPRRS</sequence>
<proteinExistence type="predicted"/>
<keyword evidence="2" id="KW-1185">Reference proteome</keyword>
<evidence type="ECO:0000313" key="1">
    <source>
        <dbReference type="EMBL" id="KAJ7393998.1"/>
    </source>
</evidence>
<comment type="caution">
    <text evidence="1">The sequence shown here is derived from an EMBL/GenBank/DDBJ whole genome shotgun (WGS) entry which is preliminary data.</text>
</comment>
<accession>A0A9X0A6G2</accession>
<protein>
    <submittedName>
        <fullName evidence="1">Uncharacterized protein</fullName>
    </submittedName>
</protein>
<evidence type="ECO:0000313" key="2">
    <source>
        <dbReference type="Proteomes" id="UP001163046"/>
    </source>
</evidence>
<organism evidence="1 2">
    <name type="scientific">Desmophyllum pertusum</name>
    <dbReference type="NCBI Taxonomy" id="174260"/>
    <lineage>
        <taxon>Eukaryota</taxon>
        <taxon>Metazoa</taxon>
        <taxon>Cnidaria</taxon>
        <taxon>Anthozoa</taxon>
        <taxon>Hexacorallia</taxon>
        <taxon>Scleractinia</taxon>
        <taxon>Caryophylliina</taxon>
        <taxon>Caryophylliidae</taxon>
        <taxon>Desmophyllum</taxon>
    </lineage>
</organism>
<dbReference type="Proteomes" id="UP001163046">
    <property type="component" value="Unassembled WGS sequence"/>
</dbReference>
<name>A0A9X0A6G2_9CNID</name>
<dbReference type="AlphaFoldDB" id="A0A9X0A6G2"/>
<reference evidence="1" key="1">
    <citation type="submission" date="2023-01" db="EMBL/GenBank/DDBJ databases">
        <title>Genome assembly of the deep-sea coral Lophelia pertusa.</title>
        <authorList>
            <person name="Herrera S."/>
            <person name="Cordes E."/>
        </authorList>
    </citation>
    <scope>NUCLEOTIDE SEQUENCE</scope>
    <source>
        <strain evidence="1">USNM1676648</strain>
        <tissue evidence="1">Polyp</tissue>
    </source>
</reference>
<dbReference type="EMBL" id="MU825397">
    <property type="protein sequence ID" value="KAJ7393998.1"/>
    <property type="molecule type" value="Genomic_DNA"/>
</dbReference>
<gene>
    <name evidence="1" type="ORF">OS493_003669</name>
</gene>